<reference evidence="1" key="1">
    <citation type="journal article" date="2021" name="Mol. Plant Microbe Interact.">
        <title>Complete Genome Sequence of the Plant-Pathogenic Fungus Colletotrichum lupini.</title>
        <authorList>
            <person name="Baroncelli R."/>
            <person name="Pensec F."/>
            <person name="Da Lio D."/>
            <person name="Boufleur T."/>
            <person name="Vicente I."/>
            <person name="Sarrocco S."/>
            <person name="Picot A."/>
            <person name="Baraldi E."/>
            <person name="Sukno S."/>
            <person name="Thon M."/>
            <person name="Le Floch G."/>
        </authorList>
    </citation>
    <scope>NUCLEOTIDE SEQUENCE</scope>
    <source>
        <strain evidence="1">IMI 504893</strain>
    </source>
</reference>
<protein>
    <submittedName>
        <fullName evidence="1">Uncharacterized protein</fullName>
    </submittedName>
</protein>
<evidence type="ECO:0000313" key="1">
    <source>
        <dbReference type="EMBL" id="UQC81523.1"/>
    </source>
</evidence>
<dbReference type="EMBL" id="CP019475">
    <property type="protein sequence ID" value="UQC81523.1"/>
    <property type="molecule type" value="Genomic_DNA"/>
</dbReference>
<dbReference type="KEGG" id="clup:CLUP02_07009"/>
<dbReference type="GeneID" id="73341016"/>
<evidence type="ECO:0000313" key="2">
    <source>
        <dbReference type="Proteomes" id="UP000830671"/>
    </source>
</evidence>
<keyword evidence="2" id="KW-1185">Reference proteome</keyword>
<organism evidence="1 2">
    <name type="scientific">Colletotrichum lupini</name>
    <dbReference type="NCBI Taxonomy" id="145971"/>
    <lineage>
        <taxon>Eukaryota</taxon>
        <taxon>Fungi</taxon>
        <taxon>Dikarya</taxon>
        <taxon>Ascomycota</taxon>
        <taxon>Pezizomycotina</taxon>
        <taxon>Sordariomycetes</taxon>
        <taxon>Hypocreomycetidae</taxon>
        <taxon>Glomerellales</taxon>
        <taxon>Glomerellaceae</taxon>
        <taxon>Colletotrichum</taxon>
        <taxon>Colletotrichum acutatum species complex</taxon>
    </lineage>
</organism>
<dbReference type="RefSeq" id="XP_049143149.1">
    <property type="nucleotide sequence ID" value="XM_049286006.1"/>
</dbReference>
<dbReference type="AlphaFoldDB" id="A0A9Q8SQD6"/>
<accession>A0A9Q8SQD6</accession>
<dbReference type="Proteomes" id="UP000830671">
    <property type="component" value="Chromosome 3"/>
</dbReference>
<gene>
    <name evidence="1" type="ORF">CLUP02_07009</name>
</gene>
<sequence length="77" mass="8352">MDGFAWSFTPVSCPLVFVSQGNIQVLERLSQVTVVASVASRDTEERRHVRCMKNAARDNSTTVTHLFAAIPVSSGGD</sequence>
<name>A0A9Q8SQD6_9PEZI</name>
<proteinExistence type="predicted"/>